<protein>
    <submittedName>
        <fullName evidence="2">Uncharacterized protein</fullName>
    </submittedName>
</protein>
<feature type="region of interest" description="Disordered" evidence="1">
    <location>
        <begin position="1"/>
        <end position="71"/>
    </location>
</feature>
<reference evidence="2" key="1">
    <citation type="journal article" date="2015" name="Nature">
        <title>Complex archaea that bridge the gap between prokaryotes and eukaryotes.</title>
        <authorList>
            <person name="Spang A."/>
            <person name="Saw J.H."/>
            <person name="Jorgensen S.L."/>
            <person name="Zaremba-Niedzwiedzka K."/>
            <person name="Martijn J."/>
            <person name="Lind A.E."/>
            <person name="van Eijk R."/>
            <person name="Schleper C."/>
            <person name="Guy L."/>
            <person name="Ettema T.J."/>
        </authorList>
    </citation>
    <scope>NUCLEOTIDE SEQUENCE</scope>
</reference>
<evidence type="ECO:0000313" key="2">
    <source>
        <dbReference type="EMBL" id="KKM95869.1"/>
    </source>
</evidence>
<sequence length="71" mass="8076">MEILKRARGPNDGDVVPFGPAPAGLQDELNLRSFKAGHTDRDGQPKDLPKIRSMPSNEQYRKNYRRIFGHD</sequence>
<feature type="compositionally biased region" description="Basic and acidic residues" evidence="1">
    <location>
        <begin position="37"/>
        <end position="50"/>
    </location>
</feature>
<dbReference type="AlphaFoldDB" id="A0A0F9LLG8"/>
<feature type="compositionally biased region" description="Basic residues" evidence="1">
    <location>
        <begin position="62"/>
        <end position="71"/>
    </location>
</feature>
<accession>A0A0F9LLG8</accession>
<dbReference type="EMBL" id="LAZR01005953">
    <property type="protein sequence ID" value="KKM95869.1"/>
    <property type="molecule type" value="Genomic_DNA"/>
</dbReference>
<proteinExistence type="predicted"/>
<name>A0A0F9LLG8_9ZZZZ</name>
<organism evidence="2">
    <name type="scientific">marine sediment metagenome</name>
    <dbReference type="NCBI Taxonomy" id="412755"/>
    <lineage>
        <taxon>unclassified sequences</taxon>
        <taxon>metagenomes</taxon>
        <taxon>ecological metagenomes</taxon>
    </lineage>
</organism>
<comment type="caution">
    <text evidence="2">The sequence shown here is derived from an EMBL/GenBank/DDBJ whole genome shotgun (WGS) entry which is preliminary data.</text>
</comment>
<evidence type="ECO:0000256" key="1">
    <source>
        <dbReference type="SAM" id="MobiDB-lite"/>
    </source>
</evidence>
<gene>
    <name evidence="2" type="ORF">LCGC14_1183900</name>
</gene>